<accession>A0ABY3ESM4</accession>
<keyword evidence="3" id="KW-1185">Reference proteome</keyword>
<evidence type="ECO:0000256" key="1">
    <source>
        <dbReference type="SAM" id="MobiDB-lite"/>
    </source>
</evidence>
<dbReference type="Proteomes" id="UP000318943">
    <property type="component" value="Unassembled WGS sequence"/>
</dbReference>
<gene>
    <name evidence="2" type="ORF">FGG12_05750</name>
</gene>
<comment type="caution">
    <text evidence="2">The sequence shown here is derived from an EMBL/GenBank/DDBJ whole genome shotgun (WGS) entry which is preliminary data.</text>
</comment>
<evidence type="ECO:0008006" key="4">
    <source>
        <dbReference type="Google" id="ProtNLM"/>
    </source>
</evidence>
<evidence type="ECO:0000313" key="2">
    <source>
        <dbReference type="EMBL" id="TSP13975.1"/>
    </source>
</evidence>
<name>A0ABY3ESM4_9BURK</name>
<sequence>MMTTPAMSRVDAERRIQEREGQRLARSERSDQPPRRTLGVKKDGPIKPTGAARGHEAFLNHLQASSTLIKIIFLDDLEEVVGRVHTTDKYTITLAVDRVKNVPSMGYDKRVIFKHAIREFRPIPNVPEVAPTTNAKAEAAELVEA</sequence>
<protein>
    <recommendedName>
        <fullName evidence="4">LSM domain-containing protein</fullName>
    </recommendedName>
</protein>
<dbReference type="Gene3D" id="2.30.30.100">
    <property type="match status" value="1"/>
</dbReference>
<feature type="region of interest" description="Disordered" evidence="1">
    <location>
        <begin position="1"/>
        <end position="52"/>
    </location>
</feature>
<organism evidence="2 3">
    <name type="scientific">Cupriavidus campinensis</name>
    <dbReference type="NCBI Taxonomy" id="151783"/>
    <lineage>
        <taxon>Bacteria</taxon>
        <taxon>Pseudomonadati</taxon>
        <taxon>Pseudomonadota</taxon>
        <taxon>Betaproteobacteria</taxon>
        <taxon>Burkholderiales</taxon>
        <taxon>Burkholderiaceae</taxon>
        <taxon>Cupriavidus</taxon>
    </lineage>
</organism>
<proteinExistence type="predicted"/>
<feature type="compositionally biased region" description="Basic and acidic residues" evidence="1">
    <location>
        <begin position="10"/>
        <end position="45"/>
    </location>
</feature>
<dbReference type="EMBL" id="VCIZ01000002">
    <property type="protein sequence ID" value="TSP13975.1"/>
    <property type="molecule type" value="Genomic_DNA"/>
</dbReference>
<dbReference type="RefSeq" id="WP_144196668.1">
    <property type="nucleotide sequence ID" value="NZ_VCIZ01000002.1"/>
</dbReference>
<evidence type="ECO:0000313" key="3">
    <source>
        <dbReference type="Proteomes" id="UP000318943"/>
    </source>
</evidence>
<reference evidence="2 3" key="1">
    <citation type="submission" date="2019-05" db="EMBL/GenBank/DDBJ databases">
        <title>Whole genome sequence analysis of Cupriavidus campinensis S14E4C strain.</title>
        <authorList>
            <person name="Abbaszade G."/>
            <person name="Szabo A."/>
            <person name="Toumi M."/>
            <person name="Toth E."/>
        </authorList>
    </citation>
    <scope>NUCLEOTIDE SEQUENCE [LARGE SCALE GENOMIC DNA]</scope>
    <source>
        <strain evidence="2 3">S14E4C</strain>
    </source>
</reference>